<dbReference type="EMBL" id="MJFZ01000196">
    <property type="protein sequence ID" value="RAW34589.1"/>
    <property type="molecule type" value="Genomic_DNA"/>
</dbReference>
<accession>A0A329SD62</accession>
<dbReference type="Proteomes" id="UP000251314">
    <property type="component" value="Unassembled WGS sequence"/>
</dbReference>
<dbReference type="VEuPathDB" id="FungiDB:PC110_g9086"/>
<reference evidence="1" key="2">
    <citation type="submission" date="2021-01" db="EMBL/GenBank/DDBJ databases">
        <title>Phytophthora aleatoria, a newly-described species from Pinus radiata is distinct from Phytophthora cactorum isolates based on comparative genomics.</title>
        <authorList>
            <person name="Mcdougal R."/>
            <person name="Panda P."/>
            <person name="Williams N."/>
            <person name="Studholme D.J."/>
        </authorList>
    </citation>
    <scope>NUCLEOTIDE SEQUENCE</scope>
    <source>
        <strain evidence="1">NZFS 3830</strain>
    </source>
</reference>
<dbReference type="OrthoDB" id="113506at2759"/>
<comment type="caution">
    <text evidence="2">The sequence shown here is derived from an EMBL/GenBank/DDBJ whole genome shotgun (WGS) entry which is preliminary data.</text>
</comment>
<evidence type="ECO:0000313" key="1">
    <source>
        <dbReference type="EMBL" id="KAG6944858.1"/>
    </source>
</evidence>
<evidence type="ECO:0000313" key="2">
    <source>
        <dbReference type="EMBL" id="RAW34589.1"/>
    </source>
</evidence>
<dbReference type="AlphaFoldDB" id="A0A329SD62"/>
<name>A0A329SD62_9STRA</name>
<dbReference type="Proteomes" id="UP000688947">
    <property type="component" value="Unassembled WGS sequence"/>
</dbReference>
<proteinExistence type="predicted"/>
<organism evidence="2 3">
    <name type="scientific">Phytophthora cactorum</name>
    <dbReference type="NCBI Taxonomy" id="29920"/>
    <lineage>
        <taxon>Eukaryota</taxon>
        <taxon>Sar</taxon>
        <taxon>Stramenopiles</taxon>
        <taxon>Oomycota</taxon>
        <taxon>Peronosporomycetes</taxon>
        <taxon>Peronosporales</taxon>
        <taxon>Peronosporaceae</taxon>
        <taxon>Phytophthora</taxon>
    </lineage>
</organism>
<gene>
    <name evidence="1" type="ORF">JG687_00017610</name>
    <name evidence="2" type="ORF">PC110_g9086</name>
</gene>
<dbReference type="EMBL" id="JAENGZ010002103">
    <property type="protein sequence ID" value="KAG6944858.1"/>
    <property type="molecule type" value="Genomic_DNA"/>
</dbReference>
<keyword evidence="3" id="KW-1185">Reference proteome</keyword>
<protein>
    <submittedName>
        <fullName evidence="2">Uncharacterized protein</fullName>
    </submittedName>
</protein>
<evidence type="ECO:0000313" key="3">
    <source>
        <dbReference type="Proteomes" id="UP000251314"/>
    </source>
</evidence>
<reference evidence="2 3" key="1">
    <citation type="submission" date="2018-01" db="EMBL/GenBank/DDBJ databases">
        <title>Draft genome of the strawberry crown rot pathogen Phytophthora cactorum.</title>
        <authorList>
            <person name="Armitage A.D."/>
            <person name="Lysoe E."/>
            <person name="Nellist C.F."/>
            <person name="Harrison R.J."/>
            <person name="Brurberg M.B."/>
        </authorList>
    </citation>
    <scope>NUCLEOTIDE SEQUENCE [LARGE SCALE GENOMIC DNA]</scope>
    <source>
        <strain evidence="2 3">10300</strain>
    </source>
</reference>
<sequence>MTSLQLCAFFYSDLGEGTKHAGYVDEYAEVQAAVDPTMEMFGFVDEVTLNIYLWMRWTIQRNDAPTAGHPGREKTYLLLTHDLYWNHQYKWVRKLRFNHFRYRRIVGSPSLWTLSLVFRLTVCGGLVSWAL</sequence>